<keyword evidence="3" id="KW-1185">Reference proteome</keyword>
<evidence type="ECO:0000313" key="3">
    <source>
        <dbReference type="Proteomes" id="UP001153709"/>
    </source>
</evidence>
<dbReference type="Proteomes" id="UP001153709">
    <property type="component" value="Chromosome 2"/>
</dbReference>
<dbReference type="OrthoDB" id="10417104at2759"/>
<accession>A0A9N9X8U3</accession>
<sequence length="544" mass="62801">MNWHNNGPNVDHNSYHVSSSTCDSPSSDALVIDEDRDTDTEPLQELDPLFQRNHGRRLPELPNNQYLTQDRRNQPSEFRNSRRTRRNKSNPQGKENINMANGNGYQNHVNGYNQSREYYNQTRQPLSPSAYNPKNYFKSKTQDEEIREPKGYSYKANKYLETYDRQKEAEIKNQIQTQDFYNTHAVDTLQPNGRQASDTLPANKDSYCTPENRAKEINSQQAVIEQPIHTYNGSHNNSNISKLPAVQKQKEEIDYEIINVIDEIQSEHEILKKSLEEKHAAIIRHALQNSCAPQLSQESMTDGTNGSTNSVKDEVLPEDSQENQTPTKPKGRRKNLKSKNSTNEFVEVETPPRFMQNRPPFQYQYPIPPSAYQMAGMHPLHQMYAMHSALQQNQSYNIPNNFVPPQSYTTTRTMSYYNVPNSMQSMYTNGIHPAMNYMNNYQPYQPIPGQQQNFYQYPIPNYSMYYPETGYVPFRPNHFAGGQYSQQIPIPPGQPTKEDAIPLPEDVYSCQVRTKKFIAEYKNGEYVLVPEEGEPNGTANYSEN</sequence>
<feature type="region of interest" description="Disordered" evidence="1">
    <location>
        <begin position="50"/>
        <end position="111"/>
    </location>
</feature>
<evidence type="ECO:0000256" key="1">
    <source>
        <dbReference type="SAM" id="MobiDB-lite"/>
    </source>
</evidence>
<protein>
    <submittedName>
        <fullName evidence="2">Uncharacterized protein</fullName>
    </submittedName>
</protein>
<feature type="region of interest" description="Disordered" evidence="1">
    <location>
        <begin position="293"/>
        <end position="345"/>
    </location>
</feature>
<evidence type="ECO:0000313" key="2">
    <source>
        <dbReference type="EMBL" id="CAG9829355.1"/>
    </source>
</evidence>
<feature type="compositionally biased region" description="Polar residues" evidence="1">
    <location>
        <begin position="91"/>
        <end position="111"/>
    </location>
</feature>
<feature type="compositionally biased region" description="Low complexity" evidence="1">
    <location>
        <begin position="18"/>
        <end position="27"/>
    </location>
</feature>
<proteinExistence type="predicted"/>
<organism evidence="2 3">
    <name type="scientific">Diabrotica balteata</name>
    <name type="common">Banded cucumber beetle</name>
    <dbReference type="NCBI Taxonomy" id="107213"/>
    <lineage>
        <taxon>Eukaryota</taxon>
        <taxon>Metazoa</taxon>
        <taxon>Ecdysozoa</taxon>
        <taxon>Arthropoda</taxon>
        <taxon>Hexapoda</taxon>
        <taxon>Insecta</taxon>
        <taxon>Pterygota</taxon>
        <taxon>Neoptera</taxon>
        <taxon>Endopterygota</taxon>
        <taxon>Coleoptera</taxon>
        <taxon>Polyphaga</taxon>
        <taxon>Cucujiformia</taxon>
        <taxon>Chrysomeloidea</taxon>
        <taxon>Chrysomelidae</taxon>
        <taxon>Galerucinae</taxon>
        <taxon>Diabroticina</taxon>
        <taxon>Diabroticites</taxon>
        <taxon>Diabrotica</taxon>
    </lineage>
</organism>
<feature type="compositionally biased region" description="Polar residues" evidence="1">
    <location>
        <begin position="1"/>
        <end position="17"/>
    </location>
</feature>
<feature type="compositionally biased region" description="Polar residues" evidence="1">
    <location>
        <begin position="293"/>
        <end position="310"/>
    </location>
</feature>
<dbReference type="AlphaFoldDB" id="A0A9N9X8U3"/>
<reference evidence="2" key="1">
    <citation type="submission" date="2022-01" db="EMBL/GenBank/DDBJ databases">
        <authorList>
            <person name="King R."/>
        </authorList>
    </citation>
    <scope>NUCLEOTIDE SEQUENCE</scope>
</reference>
<feature type="region of interest" description="Disordered" evidence="1">
    <location>
        <begin position="1"/>
        <end position="29"/>
    </location>
</feature>
<name>A0A9N9X8U3_DIABA</name>
<gene>
    <name evidence="2" type="ORF">DIABBA_LOCUS3180</name>
</gene>
<dbReference type="EMBL" id="OU898277">
    <property type="protein sequence ID" value="CAG9829355.1"/>
    <property type="molecule type" value="Genomic_DNA"/>
</dbReference>